<sequence length="443" mass="47964">MILHHVEQYLLSESFAMPVYFAVETDGVVEMYEAIEHSTASAATRSATEALLAAILSTGYQLEVAGSASAPLSGAQQHNIEGRLQGVGVEEQLPTVMLVAHYDAMAAAPELSFGADSNGSGVAMLLELSRLLSKLYRSRSTHPRLNLVLLLSAAGKLNYAGSRHWLDENGDSLETAASQGIQFVLCLDSLAQGDTVSLHVSKPPKPGSSGQKFYEALRASAAEFAPELNVSMVHKKINLGDRSLAWEHEQFSMRRLPAFTLSHYEEAGQLEQRTLLDTRPAVDDSRLARNTRVVGEALARFMFELPSAAEGTSTSAVLTEEMAVSEEALAGWLSFLASVPRPAQLMTEASNPVVTSLKAALQRDVHDVRVSSFSADRREPDWVLFGATRATLAAHRVKPAVFDLAATAAIVAYLAVVYLAVTNFHQLYALAQRISPVFKVRVE</sequence>
<name>A0A6A4WHT8_AMPAM</name>
<keyword evidence="6 10" id="KW-1133">Transmembrane helix</keyword>
<evidence type="ECO:0000256" key="2">
    <source>
        <dbReference type="ARBA" id="ARBA00007717"/>
    </source>
</evidence>
<dbReference type="Gene3D" id="3.40.630.10">
    <property type="entry name" value="Zn peptidases"/>
    <property type="match status" value="1"/>
</dbReference>
<dbReference type="SUPFAM" id="SSF53187">
    <property type="entry name" value="Zn-dependent exopeptidases"/>
    <property type="match status" value="1"/>
</dbReference>
<evidence type="ECO:0000256" key="7">
    <source>
        <dbReference type="ARBA" id="ARBA00023136"/>
    </source>
</evidence>
<keyword evidence="5" id="KW-0256">Endoplasmic reticulum</keyword>
<evidence type="ECO:0000256" key="8">
    <source>
        <dbReference type="ARBA" id="ARBA00023180"/>
    </source>
</evidence>
<dbReference type="CDD" id="cd03882">
    <property type="entry name" value="M28_nicalin_like"/>
    <property type="match status" value="1"/>
</dbReference>
<dbReference type="Pfam" id="PF04389">
    <property type="entry name" value="Peptidase_M28"/>
    <property type="match status" value="1"/>
</dbReference>
<keyword evidence="4" id="KW-0732">Signal</keyword>
<dbReference type="AlphaFoldDB" id="A0A6A4WHT8"/>
<accession>A0A6A4WHT8</accession>
<dbReference type="GO" id="GO:0005789">
    <property type="term" value="C:endoplasmic reticulum membrane"/>
    <property type="evidence" value="ECO:0007669"/>
    <property type="project" value="UniProtKB-SubCell"/>
</dbReference>
<evidence type="ECO:0000259" key="11">
    <source>
        <dbReference type="Pfam" id="PF04389"/>
    </source>
</evidence>
<proteinExistence type="inferred from homology"/>
<evidence type="ECO:0000313" key="12">
    <source>
        <dbReference type="EMBL" id="KAF0301491.1"/>
    </source>
</evidence>
<dbReference type="InterPro" id="IPR007484">
    <property type="entry name" value="Peptidase_M28"/>
</dbReference>
<dbReference type="OrthoDB" id="5913609at2759"/>
<keyword evidence="3 10" id="KW-0812">Transmembrane</keyword>
<evidence type="ECO:0000256" key="3">
    <source>
        <dbReference type="ARBA" id="ARBA00022692"/>
    </source>
</evidence>
<dbReference type="PANTHER" id="PTHR31826">
    <property type="entry name" value="NICALIN"/>
    <property type="match status" value="1"/>
</dbReference>
<dbReference type="Proteomes" id="UP000440578">
    <property type="component" value="Unassembled WGS sequence"/>
</dbReference>
<feature type="transmembrane region" description="Helical" evidence="10">
    <location>
        <begin position="400"/>
        <end position="421"/>
    </location>
</feature>
<dbReference type="InterPro" id="IPR016574">
    <property type="entry name" value="Nicalin"/>
</dbReference>
<protein>
    <recommendedName>
        <fullName evidence="9">BOS complex subunit NCLN</fullName>
    </recommendedName>
</protein>
<keyword evidence="13" id="KW-1185">Reference proteome</keyword>
<evidence type="ECO:0000256" key="1">
    <source>
        <dbReference type="ARBA" id="ARBA00004389"/>
    </source>
</evidence>
<gene>
    <name evidence="12" type="primary">ncl1</name>
    <name evidence="12" type="ORF">FJT64_003114</name>
</gene>
<reference evidence="12 13" key="1">
    <citation type="submission" date="2019-07" db="EMBL/GenBank/DDBJ databases">
        <title>Draft genome assembly of a fouling barnacle, Amphibalanus amphitrite (Darwin, 1854): The first reference genome for Thecostraca.</title>
        <authorList>
            <person name="Kim W."/>
        </authorList>
    </citation>
    <scope>NUCLEOTIDE SEQUENCE [LARGE SCALE GENOMIC DNA]</scope>
    <source>
        <strain evidence="12">SNU_AA5</strain>
        <tissue evidence="12">Soma without cirri and trophi</tissue>
    </source>
</reference>
<comment type="subcellular location">
    <subcellularLocation>
        <location evidence="1">Endoplasmic reticulum membrane</location>
        <topology evidence="1">Single-pass membrane protein</topology>
    </subcellularLocation>
</comment>
<evidence type="ECO:0000313" key="13">
    <source>
        <dbReference type="Proteomes" id="UP000440578"/>
    </source>
</evidence>
<dbReference type="EMBL" id="VIIS01001159">
    <property type="protein sequence ID" value="KAF0301491.1"/>
    <property type="molecule type" value="Genomic_DNA"/>
</dbReference>
<evidence type="ECO:0000256" key="9">
    <source>
        <dbReference type="ARBA" id="ARBA00034873"/>
    </source>
</evidence>
<dbReference type="GO" id="GO:0009966">
    <property type="term" value="P:regulation of signal transduction"/>
    <property type="evidence" value="ECO:0007669"/>
    <property type="project" value="InterPro"/>
</dbReference>
<evidence type="ECO:0000256" key="4">
    <source>
        <dbReference type="ARBA" id="ARBA00022729"/>
    </source>
</evidence>
<comment type="similarity">
    <text evidence="2">Belongs to the nicastrin family.</text>
</comment>
<keyword evidence="7 10" id="KW-0472">Membrane</keyword>
<evidence type="ECO:0000256" key="6">
    <source>
        <dbReference type="ARBA" id="ARBA00022989"/>
    </source>
</evidence>
<comment type="caution">
    <text evidence="12">The sequence shown here is derived from an EMBL/GenBank/DDBJ whole genome shotgun (WGS) entry which is preliminary data.</text>
</comment>
<evidence type="ECO:0000256" key="10">
    <source>
        <dbReference type="SAM" id="Phobius"/>
    </source>
</evidence>
<keyword evidence="8" id="KW-0325">Glycoprotein</keyword>
<organism evidence="12 13">
    <name type="scientific">Amphibalanus amphitrite</name>
    <name type="common">Striped barnacle</name>
    <name type="synonym">Balanus amphitrite</name>
    <dbReference type="NCBI Taxonomy" id="1232801"/>
    <lineage>
        <taxon>Eukaryota</taxon>
        <taxon>Metazoa</taxon>
        <taxon>Ecdysozoa</taxon>
        <taxon>Arthropoda</taxon>
        <taxon>Crustacea</taxon>
        <taxon>Multicrustacea</taxon>
        <taxon>Cirripedia</taxon>
        <taxon>Thoracica</taxon>
        <taxon>Thoracicalcarea</taxon>
        <taxon>Balanomorpha</taxon>
        <taxon>Balanoidea</taxon>
        <taxon>Balanidae</taxon>
        <taxon>Amphibalaninae</taxon>
        <taxon>Amphibalanus</taxon>
    </lineage>
</organism>
<feature type="domain" description="Peptidase M28" evidence="11">
    <location>
        <begin position="94"/>
        <end position="229"/>
    </location>
</feature>
<evidence type="ECO:0000256" key="5">
    <source>
        <dbReference type="ARBA" id="ARBA00022824"/>
    </source>
</evidence>